<sequence length="14" mass="1563">GDRVKLVRAGKHQV</sequence>
<organism evidence="1 2">
    <name type="scientific">Trifolium medium</name>
    <dbReference type="NCBI Taxonomy" id="97028"/>
    <lineage>
        <taxon>Eukaryota</taxon>
        <taxon>Viridiplantae</taxon>
        <taxon>Streptophyta</taxon>
        <taxon>Embryophyta</taxon>
        <taxon>Tracheophyta</taxon>
        <taxon>Spermatophyta</taxon>
        <taxon>Magnoliopsida</taxon>
        <taxon>eudicotyledons</taxon>
        <taxon>Gunneridae</taxon>
        <taxon>Pentapetalae</taxon>
        <taxon>rosids</taxon>
        <taxon>fabids</taxon>
        <taxon>Fabales</taxon>
        <taxon>Fabaceae</taxon>
        <taxon>Papilionoideae</taxon>
        <taxon>50 kb inversion clade</taxon>
        <taxon>NPAAA clade</taxon>
        <taxon>Hologalegina</taxon>
        <taxon>IRL clade</taxon>
        <taxon>Trifolieae</taxon>
        <taxon>Trifolium</taxon>
    </lineage>
</organism>
<protein>
    <submittedName>
        <fullName evidence="1">Uncharacterized protein</fullName>
    </submittedName>
</protein>
<evidence type="ECO:0000313" key="2">
    <source>
        <dbReference type="Proteomes" id="UP000265520"/>
    </source>
</evidence>
<dbReference type="Proteomes" id="UP000265520">
    <property type="component" value="Unassembled WGS sequence"/>
</dbReference>
<evidence type="ECO:0000313" key="1">
    <source>
        <dbReference type="EMBL" id="MCI19396.1"/>
    </source>
</evidence>
<proteinExistence type="predicted"/>
<keyword evidence="2" id="KW-1185">Reference proteome</keyword>
<dbReference type="EMBL" id="LXQA010114604">
    <property type="protein sequence ID" value="MCI19396.1"/>
    <property type="molecule type" value="Genomic_DNA"/>
</dbReference>
<name>A0A392Q772_9FABA</name>
<comment type="caution">
    <text evidence="1">The sequence shown here is derived from an EMBL/GenBank/DDBJ whole genome shotgun (WGS) entry which is preliminary data.</text>
</comment>
<reference evidence="1 2" key="1">
    <citation type="journal article" date="2018" name="Front. Plant Sci.">
        <title>Red Clover (Trifolium pratense) and Zigzag Clover (T. medium) - A Picture of Genomic Similarities and Differences.</title>
        <authorList>
            <person name="Dluhosova J."/>
            <person name="Istvanek J."/>
            <person name="Nedelnik J."/>
            <person name="Repkova J."/>
        </authorList>
    </citation>
    <scope>NUCLEOTIDE SEQUENCE [LARGE SCALE GENOMIC DNA]</scope>
    <source>
        <strain evidence="2">cv. 10/8</strain>
        <tissue evidence="1">Leaf</tissue>
    </source>
</reference>
<accession>A0A392Q772</accession>
<feature type="non-terminal residue" evidence="1">
    <location>
        <position position="1"/>
    </location>
</feature>